<dbReference type="GO" id="GO:0005737">
    <property type="term" value="C:cytoplasm"/>
    <property type="evidence" value="ECO:0007669"/>
    <property type="project" value="GOC"/>
</dbReference>
<dbReference type="Proteomes" id="UP000199455">
    <property type="component" value="Unassembled WGS sequence"/>
</dbReference>
<dbReference type="AlphaFoldDB" id="A0A1G6X2X9"/>
<dbReference type="EMBL" id="FMZH01000007">
    <property type="protein sequence ID" value="SDD72458.1"/>
    <property type="molecule type" value="Genomic_DNA"/>
</dbReference>
<dbReference type="GO" id="GO:0005886">
    <property type="term" value="C:plasma membrane"/>
    <property type="evidence" value="ECO:0007669"/>
    <property type="project" value="TreeGrafter"/>
</dbReference>
<dbReference type="Pfam" id="PF05050">
    <property type="entry name" value="Methyltransf_21"/>
    <property type="match status" value="1"/>
</dbReference>
<dbReference type="InterPro" id="IPR029063">
    <property type="entry name" value="SAM-dependent_MTases_sf"/>
</dbReference>
<dbReference type="Gene3D" id="3.40.50.150">
    <property type="entry name" value="Vaccinia Virus protein VP39"/>
    <property type="match status" value="1"/>
</dbReference>
<evidence type="ECO:0000259" key="1">
    <source>
        <dbReference type="Pfam" id="PF05050"/>
    </source>
</evidence>
<dbReference type="InterPro" id="IPR006342">
    <property type="entry name" value="FkbM_mtfrase"/>
</dbReference>
<dbReference type="InterPro" id="IPR053202">
    <property type="entry name" value="EGF_Rcpt_Signaling_Reg"/>
</dbReference>
<dbReference type="PANTHER" id="PTHR34009">
    <property type="entry name" value="PROTEIN STAR"/>
    <property type="match status" value="1"/>
</dbReference>
<keyword evidence="2" id="KW-0489">Methyltransferase</keyword>
<dbReference type="GO" id="GO:0006888">
    <property type="term" value="P:endoplasmic reticulum to Golgi vesicle-mediated transport"/>
    <property type="evidence" value="ECO:0007669"/>
    <property type="project" value="TreeGrafter"/>
</dbReference>
<evidence type="ECO:0000313" key="2">
    <source>
        <dbReference type="EMBL" id="SDD72458.1"/>
    </source>
</evidence>
<dbReference type="SUPFAM" id="SSF53335">
    <property type="entry name" value="S-adenosyl-L-methionine-dependent methyltransferases"/>
    <property type="match status" value="1"/>
</dbReference>
<dbReference type="STRING" id="390242.SAMN04488024_107207"/>
<feature type="domain" description="Methyltransferase FkbM" evidence="1">
    <location>
        <begin position="49"/>
        <end position="214"/>
    </location>
</feature>
<proteinExistence type="predicted"/>
<organism evidence="2 3">
    <name type="scientific">Pedobacter soli</name>
    <dbReference type="NCBI Taxonomy" id="390242"/>
    <lineage>
        <taxon>Bacteria</taxon>
        <taxon>Pseudomonadati</taxon>
        <taxon>Bacteroidota</taxon>
        <taxon>Sphingobacteriia</taxon>
        <taxon>Sphingobacteriales</taxon>
        <taxon>Sphingobacteriaceae</taxon>
        <taxon>Pedobacter</taxon>
    </lineage>
</organism>
<evidence type="ECO:0000313" key="3">
    <source>
        <dbReference type="Proteomes" id="UP000199455"/>
    </source>
</evidence>
<gene>
    <name evidence="2" type="ORF">SAMN04488024_107207</name>
</gene>
<accession>A0A1G6X2X9</accession>
<protein>
    <submittedName>
        <fullName evidence="2">Methyltransferase, FkbM family</fullName>
    </submittedName>
</protein>
<name>A0A1G6X2X9_9SPHI</name>
<dbReference type="GO" id="GO:0032259">
    <property type="term" value="P:methylation"/>
    <property type="evidence" value="ECO:0007669"/>
    <property type="project" value="UniProtKB-KW"/>
</dbReference>
<reference evidence="3" key="1">
    <citation type="submission" date="2016-10" db="EMBL/GenBank/DDBJ databases">
        <authorList>
            <person name="Varghese N."/>
            <person name="Submissions S."/>
        </authorList>
    </citation>
    <scope>NUCLEOTIDE SEQUENCE [LARGE SCALE GENOMIC DNA]</scope>
    <source>
        <strain evidence="3">DSM 18609</strain>
    </source>
</reference>
<dbReference type="GO" id="GO:0008168">
    <property type="term" value="F:methyltransferase activity"/>
    <property type="evidence" value="ECO:0007669"/>
    <property type="project" value="UniProtKB-KW"/>
</dbReference>
<dbReference type="RefSeq" id="WP_090770482.1">
    <property type="nucleotide sequence ID" value="NZ_FMZH01000007.1"/>
</dbReference>
<keyword evidence="3" id="KW-1185">Reference proteome</keyword>
<dbReference type="GO" id="GO:0016197">
    <property type="term" value="P:endosomal transport"/>
    <property type="evidence" value="ECO:0007669"/>
    <property type="project" value="TreeGrafter"/>
</dbReference>
<sequence length="235" mass="27039">MKNLLRKLLNTLEPNNRYKRISYAQYGEDLIIKSIFREYLGIERPSYLDIGAHHPYHLSNTALFYKFGCRGINIEANPDLIAAFKKFRPQDQNLNIGISASNSENLDFYIMEQLELNTFVKKQAEELAAKGYPVKKVIGINCQSLSSIIQTYCNGIFPDLLSLDVEGLDESVLESYNFETTKPKIICVENLHTDESGFLRKNDQIRAILKRNGYFLIADTFLNDIFMDSALLKYR</sequence>
<keyword evidence="2" id="KW-0808">Transferase</keyword>
<dbReference type="PANTHER" id="PTHR34009:SF2">
    <property type="entry name" value="PROTEIN STAR"/>
    <property type="match status" value="1"/>
</dbReference>